<evidence type="ECO:0000313" key="5">
    <source>
        <dbReference type="EMBL" id="KAJ6951552.1"/>
    </source>
</evidence>
<protein>
    <submittedName>
        <fullName evidence="5">Loganic acid O-methyltransferase-like</fullName>
    </submittedName>
</protein>
<dbReference type="Proteomes" id="UP001164929">
    <property type="component" value="Chromosome 19"/>
</dbReference>
<reference evidence="5" key="1">
    <citation type="journal article" date="2023" name="Mol. Ecol. Resour.">
        <title>Chromosome-level genome assembly of a triploid poplar Populus alba 'Berolinensis'.</title>
        <authorList>
            <person name="Chen S."/>
            <person name="Yu Y."/>
            <person name="Wang X."/>
            <person name="Wang S."/>
            <person name="Zhang T."/>
            <person name="Zhou Y."/>
            <person name="He R."/>
            <person name="Meng N."/>
            <person name="Wang Y."/>
            <person name="Liu W."/>
            <person name="Liu Z."/>
            <person name="Liu J."/>
            <person name="Guo Q."/>
            <person name="Huang H."/>
            <person name="Sederoff R.R."/>
            <person name="Wang G."/>
            <person name="Qu G."/>
            <person name="Chen S."/>
        </authorList>
    </citation>
    <scope>NUCLEOTIDE SEQUENCE</scope>
    <source>
        <strain evidence="5">SC-2020</strain>
    </source>
</reference>
<comment type="caution">
    <text evidence="5">The sequence shown here is derived from an EMBL/GenBank/DDBJ whole genome shotgun (WGS) entry which is preliminary data.</text>
</comment>
<dbReference type="GO" id="GO:0008168">
    <property type="term" value="F:methyltransferase activity"/>
    <property type="evidence" value="ECO:0007669"/>
    <property type="project" value="UniProtKB-KW"/>
</dbReference>
<keyword evidence="4" id="KW-0460">Magnesium</keyword>
<dbReference type="GO" id="GO:0032259">
    <property type="term" value="P:methylation"/>
    <property type="evidence" value="ECO:0007669"/>
    <property type="project" value="UniProtKB-KW"/>
</dbReference>
<dbReference type="InterPro" id="IPR005299">
    <property type="entry name" value="MeTrfase_7"/>
</dbReference>
<evidence type="ECO:0000256" key="4">
    <source>
        <dbReference type="ARBA" id="ARBA00022842"/>
    </source>
</evidence>
<accession>A0AAD6PNI2</accession>
<dbReference type="PANTHER" id="PTHR31009">
    <property type="entry name" value="S-ADENOSYL-L-METHIONINE:CARBOXYL METHYLTRANSFERASE FAMILY PROTEIN"/>
    <property type="match status" value="1"/>
</dbReference>
<dbReference type="AlphaFoldDB" id="A0AAD6PNI2"/>
<keyword evidence="1" id="KW-0489">Methyltransferase</keyword>
<name>A0AAD6PNI2_9ROSI</name>
<evidence type="ECO:0000313" key="6">
    <source>
        <dbReference type="Proteomes" id="UP001164929"/>
    </source>
</evidence>
<dbReference type="InterPro" id="IPR042086">
    <property type="entry name" value="MeTrfase_capping"/>
</dbReference>
<evidence type="ECO:0000256" key="3">
    <source>
        <dbReference type="ARBA" id="ARBA00022723"/>
    </source>
</evidence>
<dbReference type="Pfam" id="PF03492">
    <property type="entry name" value="Methyltransf_7"/>
    <property type="match status" value="1"/>
</dbReference>
<dbReference type="Gene3D" id="1.10.1200.270">
    <property type="entry name" value="Methyltransferase, alpha-helical capping domain"/>
    <property type="match status" value="1"/>
</dbReference>
<dbReference type="EMBL" id="JAQIZT010000019">
    <property type="protein sequence ID" value="KAJ6951552.1"/>
    <property type="molecule type" value="Genomic_DNA"/>
</dbReference>
<proteinExistence type="predicted"/>
<gene>
    <name evidence="5" type="ORF">NC653_040865</name>
</gene>
<dbReference type="InterPro" id="IPR029063">
    <property type="entry name" value="SAM-dependent_MTases_sf"/>
</dbReference>
<sequence>MGDSASTTPELYAMNGGDGRFSYAKNSFLQGHNVTASKGKIGEAIAEKLDLEILLSTSKTIRIVDVGCSVGPNTFLAIQSIIESIERKYQAQELNINQKPEFQVFFNDLTSNDFNTLFSSLPPDRQYFAAGVPGSFHGRLFPEGSIHFFYSCIALHILSKVPEELLDKSSPSWNRGRIHYINAPDEVVNAYATQYAKGIEIFLDARAKEMVPGGMAVMIFPANPTGIPYSQTFTGAMFELLESSILDLAREGKISEAQVDSFNLPMYVPSLEEMMELVQKNGCFDIEKMELTSPGVLHESMTNTSSMGKAIVMHVRAGMERMLIQHFGSEIIDELFNRYARKFEEFPHHVQPSKKLQLFVVLIRKKQPEDERTCSEKGLLKTRYTSNIGVKARALEVVVVTATSLLLTISSTCDWENYLEEHRLMPAPKHAWRRKTGRKLT</sequence>
<keyword evidence="6" id="KW-1185">Reference proteome</keyword>
<organism evidence="5 6">
    <name type="scientific">Populus alba x Populus x berolinensis</name>
    <dbReference type="NCBI Taxonomy" id="444605"/>
    <lineage>
        <taxon>Eukaryota</taxon>
        <taxon>Viridiplantae</taxon>
        <taxon>Streptophyta</taxon>
        <taxon>Embryophyta</taxon>
        <taxon>Tracheophyta</taxon>
        <taxon>Spermatophyta</taxon>
        <taxon>Magnoliopsida</taxon>
        <taxon>eudicotyledons</taxon>
        <taxon>Gunneridae</taxon>
        <taxon>Pentapetalae</taxon>
        <taxon>rosids</taxon>
        <taxon>fabids</taxon>
        <taxon>Malpighiales</taxon>
        <taxon>Salicaceae</taxon>
        <taxon>Saliceae</taxon>
        <taxon>Populus</taxon>
    </lineage>
</organism>
<keyword evidence="2" id="KW-0808">Transferase</keyword>
<keyword evidence="3" id="KW-0479">Metal-binding</keyword>
<dbReference type="Gene3D" id="3.40.50.150">
    <property type="entry name" value="Vaccinia Virus protein VP39"/>
    <property type="match status" value="1"/>
</dbReference>
<dbReference type="SUPFAM" id="SSF53335">
    <property type="entry name" value="S-adenosyl-L-methionine-dependent methyltransferases"/>
    <property type="match status" value="1"/>
</dbReference>
<dbReference type="GO" id="GO:0046872">
    <property type="term" value="F:metal ion binding"/>
    <property type="evidence" value="ECO:0007669"/>
    <property type="project" value="UniProtKB-KW"/>
</dbReference>
<evidence type="ECO:0000256" key="1">
    <source>
        <dbReference type="ARBA" id="ARBA00022603"/>
    </source>
</evidence>
<evidence type="ECO:0000256" key="2">
    <source>
        <dbReference type="ARBA" id="ARBA00022679"/>
    </source>
</evidence>